<keyword evidence="8" id="KW-0547">Nucleotide-binding</keyword>
<dbReference type="EC" id="2.7.13.3" evidence="3"/>
<keyword evidence="24" id="KW-1185">Reference proteome</keyword>
<dbReference type="Gene3D" id="6.10.340.10">
    <property type="match status" value="1"/>
</dbReference>
<dbReference type="InterPro" id="IPR013656">
    <property type="entry name" value="PAS_4"/>
</dbReference>
<evidence type="ECO:0000256" key="13">
    <source>
        <dbReference type="ARBA" id="ARBA00023136"/>
    </source>
</evidence>
<dbReference type="Pfam" id="PF08448">
    <property type="entry name" value="PAS_4"/>
    <property type="match status" value="1"/>
</dbReference>
<name>A0ABW9UD41_9BACL</name>
<evidence type="ECO:0000256" key="2">
    <source>
        <dbReference type="ARBA" id="ARBA00004651"/>
    </source>
</evidence>
<evidence type="ECO:0000256" key="14">
    <source>
        <dbReference type="PROSITE-ProRule" id="PRU00110"/>
    </source>
</evidence>
<dbReference type="SUPFAM" id="SSF47384">
    <property type="entry name" value="Homodimeric domain of signal transducing histidine kinase"/>
    <property type="match status" value="1"/>
</dbReference>
<evidence type="ECO:0000256" key="7">
    <source>
        <dbReference type="ARBA" id="ARBA00022692"/>
    </source>
</evidence>
<evidence type="ECO:0000313" key="24">
    <source>
        <dbReference type="Proteomes" id="UP000467637"/>
    </source>
</evidence>
<dbReference type="SUPFAM" id="SSF55874">
    <property type="entry name" value="ATPase domain of HSP90 chaperone/DNA topoisomerase II/histidine kinase"/>
    <property type="match status" value="1"/>
</dbReference>
<dbReference type="Gene3D" id="3.30.450.20">
    <property type="entry name" value="PAS domain"/>
    <property type="match status" value="4"/>
</dbReference>
<feature type="modified residue" description="4-aspartylphosphate" evidence="15">
    <location>
        <position position="1070"/>
    </location>
</feature>
<organism evidence="23 24">
    <name type="scientific">Paenibacillus anseongense</name>
    <dbReference type="NCBI Taxonomy" id="2682845"/>
    <lineage>
        <taxon>Bacteria</taxon>
        <taxon>Bacillati</taxon>
        <taxon>Bacillota</taxon>
        <taxon>Bacilli</taxon>
        <taxon>Bacillales</taxon>
        <taxon>Paenibacillaceae</taxon>
        <taxon>Paenibacillus</taxon>
    </lineage>
</organism>
<feature type="domain" description="Histidine kinase" evidence="17">
    <location>
        <begin position="641"/>
        <end position="862"/>
    </location>
</feature>
<evidence type="ECO:0000256" key="9">
    <source>
        <dbReference type="ARBA" id="ARBA00022777"/>
    </source>
</evidence>
<feature type="modified residue" description="4-aspartylphosphate" evidence="15">
    <location>
        <position position="925"/>
    </location>
</feature>
<keyword evidence="7 16" id="KW-0812">Transmembrane</keyword>
<evidence type="ECO:0000256" key="4">
    <source>
        <dbReference type="ARBA" id="ARBA00022475"/>
    </source>
</evidence>
<dbReference type="InterPro" id="IPR001789">
    <property type="entry name" value="Sig_transdc_resp-reg_receiver"/>
</dbReference>
<keyword evidence="5 15" id="KW-0597">Phosphoprotein</keyword>
<dbReference type="PROSITE" id="PS50885">
    <property type="entry name" value="HAMP"/>
    <property type="match status" value="1"/>
</dbReference>
<dbReference type="InterPro" id="IPR004358">
    <property type="entry name" value="Sig_transdc_His_kin-like_C"/>
</dbReference>
<dbReference type="PROSITE" id="PS50110">
    <property type="entry name" value="RESPONSE_REGULATORY"/>
    <property type="match status" value="2"/>
</dbReference>
<evidence type="ECO:0000259" key="21">
    <source>
        <dbReference type="PROSITE" id="PS50885"/>
    </source>
</evidence>
<dbReference type="InterPro" id="IPR000014">
    <property type="entry name" value="PAS"/>
</dbReference>
<dbReference type="SMART" id="SM00086">
    <property type="entry name" value="PAC"/>
    <property type="match status" value="2"/>
</dbReference>
<dbReference type="InterPro" id="IPR011006">
    <property type="entry name" value="CheY-like_superfamily"/>
</dbReference>
<evidence type="ECO:0000256" key="11">
    <source>
        <dbReference type="ARBA" id="ARBA00022989"/>
    </source>
</evidence>
<evidence type="ECO:0000259" key="18">
    <source>
        <dbReference type="PROSITE" id="PS50110"/>
    </source>
</evidence>
<dbReference type="Gene3D" id="1.20.120.160">
    <property type="entry name" value="HPT domain"/>
    <property type="match status" value="1"/>
</dbReference>
<dbReference type="CDD" id="cd00130">
    <property type="entry name" value="PAS"/>
    <property type="match status" value="2"/>
</dbReference>
<evidence type="ECO:0000256" key="5">
    <source>
        <dbReference type="ARBA" id="ARBA00022553"/>
    </source>
</evidence>
<dbReference type="Gene3D" id="3.30.565.10">
    <property type="entry name" value="Histidine kinase-like ATPase, C-terminal domain"/>
    <property type="match status" value="1"/>
</dbReference>
<dbReference type="InterPro" id="IPR003594">
    <property type="entry name" value="HATPase_dom"/>
</dbReference>
<evidence type="ECO:0000256" key="8">
    <source>
        <dbReference type="ARBA" id="ARBA00022741"/>
    </source>
</evidence>
<dbReference type="SMART" id="SM00304">
    <property type="entry name" value="HAMP"/>
    <property type="match status" value="1"/>
</dbReference>
<keyword evidence="12" id="KW-0902">Two-component regulatory system</keyword>
<dbReference type="InterPro" id="IPR000700">
    <property type="entry name" value="PAS-assoc_C"/>
</dbReference>
<evidence type="ECO:0000256" key="12">
    <source>
        <dbReference type="ARBA" id="ARBA00023012"/>
    </source>
</evidence>
<keyword evidence="4" id="KW-1003">Cell membrane</keyword>
<keyword evidence="6" id="KW-0808">Transferase</keyword>
<feature type="modified residue" description="Phosphohistidine" evidence="14">
    <location>
        <position position="1199"/>
    </location>
</feature>
<dbReference type="CDD" id="cd00082">
    <property type="entry name" value="HisKA"/>
    <property type="match status" value="1"/>
</dbReference>
<dbReference type="SUPFAM" id="SSF103190">
    <property type="entry name" value="Sensory domain-like"/>
    <property type="match status" value="1"/>
</dbReference>
<evidence type="ECO:0000256" key="6">
    <source>
        <dbReference type="ARBA" id="ARBA00022679"/>
    </source>
</evidence>
<feature type="domain" description="PAC" evidence="20">
    <location>
        <begin position="450"/>
        <end position="502"/>
    </location>
</feature>
<gene>
    <name evidence="23" type="ORF">GON05_26025</name>
</gene>
<dbReference type="InterPro" id="IPR003660">
    <property type="entry name" value="HAMP_dom"/>
</dbReference>
<dbReference type="InterPro" id="IPR036097">
    <property type="entry name" value="HisK_dim/P_sf"/>
</dbReference>
<dbReference type="PROSITE" id="PS50112">
    <property type="entry name" value="PAS"/>
    <property type="match status" value="1"/>
</dbReference>
<feature type="domain" description="PAS" evidence="19">
    <location>
        <begin position="499"/>
        <end position="569"/>
    </location>
</feature>
<feature type="domain" description="Response regulatory" evidence="18">
    <location>
        <begin position="1021"/>
        <end position="1137"/>
    </location>
</feature>
<dbReference type="PANTHER" id="PTHR45339:SF1">
    <property type="entry name" value="HYBRID SIGNAL TRANSDUCTION HISTIDINE KINASE J"/>
    <property type="match status" value="1"/>
</dbReference>
<dbReference type="EMBL" id="WSEM01000020">
    <property type="protein sequence ID" value="MVQ38089.1"/>
    <property type="molecule type" value="Genomic_DNA"/>
</dbReference>
<dbReference type="InterPro" id="IPR036890">
    <property type="entry name" value="HATPase_C_sf"/>
</dbReference>
<keyword evidence="13 16" id="KW-0472">Membrane</keyword>
<evidence type="ECO:0000256" key="3">
    <source>
        <dbReference type="ARBA" id="ARBA00012438"/>
    </source>
</evidence>
<dbReference type="CDD" id="cd16922">
    <property type="entry name" value="HATPase_EvgS-ArcB-TorS-like"/>
    <property type="match status" value="1"/>
</dbReference>
<dbReference type="InterPro" id="IPR003661">
    <property type="entry name" value="HisK_dim/P_dom"/>
</dbReference>
<evidence type="ECO:0000259" key="20">
    <source>
        <dbReference type="PROSITE" id="PS50113"/>
    </source>
</evidence>
<evidence type="ECO:0000256" key="16">
    <source>
        <dbReference type="SAM" id="Phobius"/>
    </source>
</evidence>
<dbReference type="InterPro" id="IPR033479">
    <property type="entry name" value="dCache_1"/>
</dbReference>
<dbReference type="InterPro" id="IPR035965">
    <property type="entry name" value="PAS-like_dom_sf"/>
</dbReference>
<feature type="transmembrane region" description="Helical" evidence="16">
    <location>
        <begin position="20"/>
        <end position="39"/>
    </location>
</feature>
<dbReference type="SUPFAM" id="SSF55785">
    <property type="entry name" value="PYP-like sensor domain (PAS domain)"/>
    <property type="match status" value="2"/>
</dbReference>
<dbReference type="Pfam" id="PF00672">
    <property type="entry name" value="HAMP"/>
    <property type="match status" value="1"/>
</dbReference>
<evidence type="ECO:0000259" key="19">
    <source>
        <dbReference type="PROSITE" id="PS50112"/>
    </source>
</evidence>
<dbReference type="NCBIfam" id="TIGR00229">
    <property type="entry name" value="sensory_box"/>
    <property type="match status" value="2"/>
</dbReference>
<dbReference type="SMART" id="SM00388">
    <property type="entry name" value="HisKA"/>
    <property type="match status" value="1"/>
</dbReference>
<dbReference type="Proteomes" id="UP000467637">
    <property type="component" value="Unassembled WGS sequence"/>
</dbReference>
<dbReference type="Gene3D" id="1.10.287.130">
    <property type="match status" value="1"/>
</dbReference>
<evidence type="ECO:0000259" key="22">
    <source>
        <dbReference type="PROSITE" id="PS50894"/>
    </source>
</evidence>
<dbReference type="SUPFAM" id="SSF52172">
    <property type="entry name" value="CheY-like"/>
    <property type="match status" value="2"/>
</dbReference>
<dbReference type="InterPro" id="IPR008207">
    <property type="entry name" value="Sig_transdc_His_kin_Hpt_dom"/>
</dbReference>
<dbReference type="PROSITE" id="PS50894">
    <property type="entry name" value="HPT"/>
    <property type="match status" value="1"/>
</dbReference>
<feature type="transmembrane region" description="Helical" evidence="16">
    <location>
        <begin position="285"/>
        <end position="304"/>
    </location>
</feature>
<dbReference type="Pfam" id="PF02518">
    <property type="entry name" value="HATPase_c"/>
    <property type="match status" value="1"/>
</dbReference>
<dbReference type="Pfam" id="PF02743">
    <property type="entry name" value="dCache_1"/>
    <property type="match status" value="1"/>
</dbReference>
<dbReference type="InterPro" id="IPR036641">
    <property type="entry name" value="HPT_dom_sf"/>
</dbReference>
<dbReference type="SMART" id="SM00448">
    <property type="entry name" value="REC"/>
    <property type="match status" value="2"/>
</dbReference>
<dbReference type="Gene3D" id="3.40.50.2300">
    <property type="match status" value="2"/>
</dbReference>
<comment type="catalytic activity">
    <reaction evidence="1">
        <text>ATP + protein L-histidine = ADP + protein N-phospho-L-histidine.</text>
        <dbReference type="EC" id="2.7.13.3"/>
    </reaction>
</comment>
<dbReference type="Pfam" id="PF00512">
    <property type="entry name" value="HisKA"/>
    <property type="match status" value="1"/>
</dbReference>
<feature type="domain" description="HPt" evidence="22">
    <location>
        <begin position="1160"/>
        <end position="1262"/>
    </location>
</feature>
<evidence type="ECO:0000256" key="10">
    <source>
        <dbReference type="ARBA" id="ARBA00022840"/>
    </source>
</evidence>
<comment type="subcellular location">
    <subcellularLocation>
        <location evidence="2">Cell membrane</location>
        <topology evidence="2">Multi-pass membrane protein</topology>
    </subcellularLocation>
</comment>
<dbReference type="CDD" id="cd17546">
    <property type="entry name" value="REC_hyHK_CKI1_RcsC-like"/>
    <property type="match status" value="1"/>
</dbReference>
<protein>
    <recommendedName>
        <fullName evidence="3">histidine kinase</fullName>
        <ecNumber evidence="3">2.7.13.3</ecNumber>
    </recommendedName>
</protein>
<dbReference type="PRINTS" id="PR00344">
    <property type="entry name" value="BCTRLSENSOR"/>
</dbReference>
<keyword evidence="9" id="KW-0418">Kinase</keyword>
<dbReference type="CDD" id="cd12912">
    <property type="entry name" value="PDC2_MCP_like"/>
    <property type="match status" value="1"/>
</dbReference>
<dbReference type="PROSITE" id="PS50109">
    <property type="entry name" value="HIS_KIN"/>
    <property type="match status" value="1"/>
</dbReference>
<dbReference type="Pfam" id="PF13426">
    <property type="entry name" value="PAS_9"/>
    <property type="match status" value="1"/>
</dbReference>
<proteinExistence type="predicted"/>
<feature type="domain" description="HAMP" evidence="21">
    <location>
        <begin position="310"/>
        <end position="363"/>
    </location>
</feature>
<sequence>MNLDDLWRLPMLLSLRFKLVALLVLITTFSLTVVGFTNYKLSKDKLIGQIKAQSITSVANSAQNLYDFLSIRLAEVEMISRVSVMKNGTVQERLAYLTQELQAGNNRFLAMGVADPDGNLLLTTGQKLNIKGQRRFEEALLGKTYISDPYIGEISGKYIITITTPVCDENKKVTSIVDISLDAEATFRDHLHTPLEGVQTVIVNHEGTILYHTDASKILKQNIFSNNPSLAYVLEEAFQQDAGYLDQYLDNGKRAQWFYARVPNLNWHLGYSMPMTVYQQPASSLLWWTVGLITGTAAILFLLICLTADSLIISRIQQILRVTESVAAGDFYIKPLQFKSKDELGALAHSVNGMIENLRELFEPFEAFIQHNQYAMIVTDPHFTINHLNRRATELLGYTFTDVHKKATPLIWLNHDQLVERAAKYTIELGEFVPADCTALVIRSLRHLKEDSEWIWHHKDGTRLFVQLSVSAISHPGGDLKGYVIIARDISDIKESNETKMRLLTIVESARDAILSFDQQGYIFYMNQAGKNLIGLENEQTAKYHFSEYVDIRSDVDLEEGLLTAISEGFWEFEAEALTKEQRRIFISVTVVPHTPAEKGERYFSAISRDITDQMLAKDELILAKQEADDANLTKGIFLARMSHEIRTPLNGIVGLSYLMERTAMTPLQKDYMAKITKSSLSLSQIISDILDFSKLEVDKLAIEHHAFLLDDTIDRVCETLSVLLGHKSVDFICDIDERVPLGLIGDSLRLYQVLLNLTSNAIKFTEQGTVTLRVHAQELQEEQVSIGFTISDTGIGMNDEQLAKLFQPFVQADEVTSRKFGGTGLGLVISKSIIDNMGGSIEASSQPGVGSVFHVSIPFALTLQTTKSHTRFQLRAFLVEDHPELHRVLLQTLASMCSEAAGVYSWKEARKAIDLIPLDLVLLDMEAFDMYGEEVWLDMLETCNRNNLKTIIYTTLPGRDALEQLPAEAAPHAILVKPVSRSVLYQTLQTITGSFTTEDADQTSHADNHESKETWPSFPRILLVEDNDINQTVARSLLESMNGVVQVASNGYEALQHLETSDYQLILMDIHMPDLDGIETAKRIRLQPKWRHIPIIAVTADSTLEKRLACIRAGMNEVISKPIIPDRLFAAVSTCLSLSGKMAAPGLDMEEALERLLGKTDIYHQMLRKFHVQSQDLIEQLTTTIQQIKYEDALHLLHTLRGSSSNLSANRVYAAATALEETLKQSTPLDESKTILIQNQVQSLAIALEEVFHTIQKLLLD</sequence>
<dbReference type="SMART" id="SM00387">
    <property type="entry name" value="HATPase_c"/>
    <property type="match status" value="1"/>
</dbReference>
<dbReference type="Pfam" id="PF01627">
    <property type="entry name" value="Hpt"/>
    <property type="match status" value="1"/>
</dbReference>
<keyword evidence="10" id="KW-0067">ATP-binding</keyword>
<dbReference type="InterPro" id="IPR001610">
    <property type="entry name" value="PAC"/>
</dbReference>
<reference evidence="23 24" key="1">
    <citation type="submission" date="2019-12" db="EMBL/GenBank/DDBJ databases">
        <authorList>
            <person name="Huq M.A."/>
        </authorList>
    </citation>
    <scope>NUCLEOTIDE SEQUENCE [LARGE SCALE GENOMIC DNA]</scope>
    <source>
        <strain evidence="23 24">MAH-34</strain>
    </source>
</reference>
<dbReference type="PANTHER" id="PTHR45339">
    <property type="entry name" value="HYBRID SIGNAL TRANSDUCTION HISTIDINE KINASE J"/>
    <property type="match status" value="1"/>
</dbReference>
<evidence type="ECO:0000313" key="23">
    <source>
        <dbReference type="EMBL" id="MVQ38089.1"/>
    </source>
</evidence>
<dbReference type="SMART" id="SM00091">
    <property type="entry name" value="PAS"/>
    <property type="match status" value="2"/>
</dbReference>
<accession>A0ABW9UD41</accession>
<evidence type="ECO:0000256" key="1">
    <source>
        <dbReference type="ARBA" id="ARBA00000085"/>
    </source>
</evidence>
<dbReference type="CDD" id="cd06225">
    <property type="entry name" value="HAMP"/>
    <property type="match status" value="1"/>
</dbReference>
<keyword evidence="11 16" id="KW-1133">Transmembrane helix</keyword>
<dbReference type="CDD" id="cd18773">
    <property type="entry name" value="PDC1_HK_sensor"/>
    <property type="match status" value="1"/>
</dbReference>
<evidence type="ECO:0000259" key="17">
    <source>
        <dbReference type="PROSITE" id="PS50109"/>
    </source>
</evidence>
<comment type="caution">
    <text evidence="23">The sequence shown here is derived from an EMBL/GenBank/DDBJ whole genome shotgun (WGS) entry which is preliminary data.</text>
</comment>
<dbReference type="Pfam" id="PF00072">
    <property type="entry name" value="Response_reg"/>
    <property type="match status" value="1"/>
</dbReference>
<feature type="domain" description="Response regulatory" evidence="18">
    <location>
        <begin position="876"/>
        <end position="993"/>
    </location>
</feature>
<dbReference type="PROSITE" id="PS50113">
    <property type="entry name" value="PAC"/>
    <property type="match status" value="1"/>
</dbReference>
<dbReference type="SUPFAM" id="SSF47226">
    <property type="entry name" value="Histidine-containing phosphotransfer domain, HPT domain"/>
    <property type="match status" value="1"/>
</dbReference>
<evidence type="ECO:0000256" key="15">
    <source>
        <dbReference type="PROSITE-ProRule" id="PRU00169"/>
    </source>
</evidence>
<dbReference type="InterPro" id="IPR005467">
    <property type="entry name" value="His_kinase_dom"/>
</dbReference>
<dbReference type="InterPro" id="IPR029151">
    <property type="entry name" value="Sensor-like_sf"/>
</dbReference>
<dbReference type="SUPFAM" id="SSF158472">
    <property type="entry name" value="HAMP domain-like"/>
    <property type="match status" value="1"/>
</dbReference>